<feature type="transmembrane region" description="Helical" evidence="1">
    <location>
        <begin position="155"/>
        <end position="175"/>
    </location>
</feature>
<evidence type="ECO:0000313" key="3">
    <source>
        <dbReference type="EMBL" id="CAB9500286.1"/>
    </source>
</evidence>
<evidence type="ECO:0000256" key="1">
    <source>
        <dbReference type="SAM" id="Phobius"/>
    </source>
</evidence>
<keyword evidence="1" id="KW-0472">Membrane</keyword>
<proteinExistence type="predicted"/>
<feature type="transmembrane region" description="Helical" evidence="1">
    <location>
        <begin position="221"/>
        <end position="243"/>
    </location>
</feature>
<evidence type="ECO:0000313" key="4">
    <source>
        <dbReference type="Proteomes" id="UP001153069"/>
    </source>
</evidence>
<protein>
    <recommendedName>
        <fullName evidence="5">DUF599 domain-containing protein</fullName>
    </recommendedName>
</protein>
<dbReference type="PANTHER" id="PTHR31168">
    <property type="entry name" value="OS02G0292800 PROTEIN"/>
    <property type="match status" value="1"/>
</dbReference>
<name>A0A9N8DE31_9STRA</name>
<feature type="chain" id="PRO_5040358875" description="DUF599 domain-containing protein" evidence="2">
    <location>
        <begin position="26"/>
        <end position="260"/>
    </location>
</feature>
<dbReference type="EMBL" id="CAICTM010000079">
    <property type="protein sequence ID" value="CAB9500286.1"/>
    <property type="molecule type" value="Genomic_DNA"/>
</dbReference>
<reference evidence="3" key="1">
    <citation type="submission" date="2020-06" db="EMBL/GenBank/DDBJ databases">
        <authorList>
            <consortium name="Plant Systems Biology data submission"/>
        </authorList>
    </citation>
    <scope>NUCLEOTIDE SEQUENCE</scope>
    <source>
        <strain evidence="3">D6</strain>
    </source>
</reference>
<keyword evidence="1" id="KW-0812">Transmembrane</keyword>
<evidence type="ECO:0000256" key="2">
    <source>
        <dbReference type="SAM" id="SignalP"/>
    </source>
</evidence>
<dbReference type="PANTHER" id="PTHR31168:SF1">
    <property type="entry name" value="DUF599 FAMILY PROTEIN"/>
    <property type="match status" value="1"/>
</dbReference>
<dbReference type="AlphaFoldDB" id="A0A9N8DE31"/>
<accession>A0A9N8DE31</accession>
<comment type="caution">
    <text evidence="3">The sequence shown here is derived from an EMBL/GenBank/DDBJ whole genome shotgun (WGS) entry which is preliminary data.</text>
</comment>
<keyword evidence="4" id="KW-1185">Reference proteome</keyword>
<keyword evidence="2" id="KW-0732">Signal</keyword>
<feature type="signal peptide" evidence="2">
    <location>
        <begin position="1"/>
        <end position="25"/>
    </location>
</feature>
<evidence type="ECO:0008006" key="5">
    <source>
        <dbReference type="Google" id="ProtNLM"/>
    </source>
</evidence>
<dbReference type="Pfam" id="PF04654">
    <property type="entry name" value="DUF599"/>
    <property type="match status" value="1"/>
</dbReference>
<organism evidence="3 4">
    <name type="scientific">Seminavis robusta</name>
    <dbReference type="NCBI Taxonomy" id="568900"/>
    <lineage>
        <taxon>Eukaryota</taxon>
        <taxon>Sar</taxon>
        <taxon>Stramenopiles</taxon>
        <taxon>Ochrophyta</taxon>
        <taxon>Bacillariophyta</taxon>
        <taxon>Bacillariophyceae</taxon>
        <taxon>Bacillariophycidae</taxon>
        <taxon>Naviculales</taxon>
        <taxon>Naviculaceae</taxon>
        <taxon>Seminavis</taxon>
    </lineage>
</organism>
<dbReference type="InterPro" id="IPR006747">
    <property type="entry name" value="DUF599"/>
</dbReference>
<sequence length="260" mass="28785">MRAFTSSLMVDIIVFLLANLSVSQGFTPVSTSIIVSSGPTTSRAVSLSALPLPITTDTLGVLGGFSLLTSYHILLYRKEQAGKRTWRSAQADTREQWAKYVRSNQQWLYAIQTLRNAITAQTFLATTVLSLLTVISGRLWDMIRSIPTHTVSRRISVAQFTLVAASMLASGYQFLQSARLMTHAGFMFPVSANTTRVDRIMRKSQNSQWAGLRCLYLSAGFLAWIVGGPNVFFMAAGFLTAFFRKIDRVPEEIKDDPSAL</sequence>
<dbReference type="OrthoDB" id="761598at2759"/>
<gene>
    <name evidence="3" type="ORF">SEMRO_80_G043150.1</name>
</gene>
<keyword evidence="1" id="KW-1133">Transmembrane helix</keyword>
<dbReference type="Proteomes" id="UP001153069">
    <property type="component" value="Unassembled WGS sequence"/>
</dbReference>